<dbReference type="InterPro" id="IPR036397">
    <property type="entry name" value="RNaseH_sf"/>
</dbReference>
<reference evidence="3" key="1">
    <citation type="submission" date="2025-08" db="UniProtKB">
        <authorList>
            <consortium name="RefSeq"/>
        </authorList>
    </citation>
    <scope>IDENTIFICATION</scope>
</reference>
<gene>
    <name evidence="3" type="primary">LOC139354420</name>
</gene>
<dbReference type="SUPFAM" id="SSF53098">
    <property type="entry name" value="Ribonuclease H-like"/>
    <property type="match status" value="1"/>
</dbReference>
<evidence type="ECO:0000313" key="2">
    <source>
        <dbReference type="Proteomes" id="UP001652628"/>
    </source>
</evidence>
<protein>
    <recommendedName>
        <fullName evidence="4">Integrase catalytic domain-containing protein</fullName>
    </recommendedName>
</protein>
<dbReference type="PANTHER" id="PTHR47266">
    <property type="entry name" value="ENDONUCLEASE-RELATED"/>
    <property type="match status" value="1"/>
</dbReference>
<evidence type="ECO:0008006" key="4">
    <source>
        <dbReference type="Google" id="ProtNLM"/>
    </source>
</evidence>
<feature type="compositionally biased region" description="Gly residues" evidence="1">
    <location>
        <begin position="280"/>
        <end position="290"/>
    </location>
</feature>
<dbReference type="InterPro" id="IPR052160">
    <property type="entry name" value="Gypsy_RT_Integrase-like"/>
</dbReference>
<evidence type="ECO:0000313" key="3">
    <source>
        <dbReference type="RefSeq" id="XP_070854752.1"/>
    </source>
</evidence>
<dbReference type="GeneID" id="139354420"/>
<dbReference type="InterPro" id="IPR012337">
    <property type="entry name" value="RNaseH-like_sf"/>
</dbReference>
<feature type="compositionally biased region" description="Acidic residues" evidence="1">
    <location>
        <begin position="117"/>
        <end position="129"/>
    </location>
</feature>
<keyword evidence="2" id="KW-1185">Reference proteome</keyword>
<evidence type="ECO:0000256" key="1">
    <source>
        <dbReference type="SAM" id="MobiDB-lite"/>
    </source>
</evidence>
<organism evidence="2 3">
    <name type="scientific">Drosophila suzukii</name>
    <name type="common">Spotted-wing drosophila fruit fly</name>
    <dbReference type="NCBI Taxonomy" id="28584"/>
    <lineage>
        <taxon>Eukaryota</taxon>
        <taxon>Metazoa</taxon>
        <taxon>Ecdysozoa</taxon>
        <taxon>Arthropoda</taxon>
        <taxon>Hexapoda</taxon>
        <taxon>Insecta</taxon>
        <taxon>Pterygota</taxon>
        <taxon>Neoptera</taxon>
        <taxon>Endopterygota</taxon>
        <taxon>Diptera</taxon>
        <taxon>Brachycera</taxon>
        <taxon>Muscomorpha</taxon>
        <taxon>Ephydroidea</taxon>
        <taxon>Drosophilidae</taxon>
        <taxon>Drosophila</taxon>
        <taxon>Sophophora</taxon>
    </lineage>
</organism>
<name>A0ABM4TXP4_DROSZ</name>
<dbReference type="Proteomes" id="UP001652628">
    <property type="component" value="Chromosome 2"/>
</dbReference>
<sequence>MDNYTGIWDTELMTRTTSRGNCVSLVQIETESSKNVTTRPRLDIWASEKPLRDFVGPLPRSGRGNTMLPVFHDIFSKWVELILKAPAAQVQMAFRERILGRVGIPRKFVCDNGEPYREDESDGQDDDSPLTEGDQSSWDELLPEIALAIKASVSDSTGHSPAFLTQGRKPRLPTLLYDEVTPGSAQARHYNLRRREWRPKLGDKVWLRQHPLSKAAEGFAAKLAPKYDGPYTVTRFISPNLVLLRRPGKKRSRSANISQLKPYYSEDFGNAAAEEDDGTALGGDTRGQAG</sequence>
<feature type="region of interest" description="Disordered" evidence="1">
    <location>
        <begin position="113"/>
        <end position="135"/>
    </location>
</feature>
<proteinExistence type="predicted"/>
<dbReference type="RefSeq" id="XP_070854752.1">
    <property type="nucleotide sequence ID" value="XM_070998651.1"/>
</dbReference>
<dbReference type="Gene3D" id="3.30.420.10">
    <property type="entry name" value="Ribonuclease H-like superfamily/Ribonuclease H"/>
    <property type="match status" value="2"/>
</dbReference>
<feature type="region of interest" description="Disordered" evidence="1">
    <location>
        <begin position="268"/>
        <end position="290"/>
    </location>
</feature>
<accession>A0ABM4TXP4</accession>